<name>A0A8F9TT51_9BACT</name>
<dbReference type="GO" id="GO:0046872">
    <property type="term" value="F:metal ion binding"/>
    <property type="evidence" value="ECO:0007669"/>
    <property type="project" value="UniProtKB-KW"/>
</dbReference>
<sequence length="142" mass="15220">MNASRANTGSRQLTGRCVCGAVHYEVADAFDYALNCHCSDCRRATGSAFKPFAGIAREKLRITEGIATAKIFGDAAANHDVFCGICGSRLFSVVDNGTRVHVTLGTLTDAPAIRPTAHIFVGDKAPWFQITDALTRYDGHLS</sequence>
<dbReference type="Pfam" id="PF04828">
    <property type="entry name" value="GFA"/>
    <property type="match status" value="1"/>
</dbReference>
<protein>
    <submittedName>
        <fullName evidence="6">GFA family protein</fullName>
    </submittedName>
</protein>
<comment type="similarity">
    <text evidence="1">Belongs to the Gfa family.</text>
</comment>
<gene>
    <name evidence="6" type="ORF">K0B96_15815</name>
</gene>
<dbReference type="Proteomes" id="UP000825051">
    <property type="component" value="Chromosome"/>
</dbReference>
<dbReference type="PANTHER" id="PTHR33337:SF40">
    <property type="entry name" value="CENP-V_GFA DOMAIN-CONTAINING PROTEIN-RELATED"/>
    <property type="match status" value="1"/>
</dbReference>
<evidence type="ECO:0000313" key="7">
    <source>
        <dbReference type="Proteomes" id="UP000825051"/>
    </source>
</evidence>
<feature type="domain" description="CENP-V/GFA" evidence="5">
    <location>
        <begin position="13"/>
        <end position="128"/>
    </location>
</feature>
<dbReference type="InterPro" id="IPR006913">
    <property type="entry name" value="CENP-V/GFA"/>
</dbReference>
<dbReference type="GO" id="GO:0016846">
    <property type="term" value="F:carbon-sulfur lyase activity"/>
    <property type="evidence" value="ECO:0007669"/>
    <property type="project" value="InterPro"/>
</dbReference>
<dbReference type="InterPro" id="IPR011057">
    <property type="entry name" value="Mss4-like_sf"/>
</dbReference>
<accession>A0A8F9TT51</accession>
<evidence type="ECO:0000256" key="1">
    <source>
        <dbReference type="ARBA" id="ARBA00005495"/>
    </source>
</evidence>
<dbReference type="Gene3D" id="3.90.1590.10">
    <property type="entry name" value="glutathione-dependent formaldehyde- activating enzyme (gfa)"/>
    <property type="match status" value="1"/>
</dbReference>
<evidence type="ECO:0000256" key="4">
    <source>
        <dbReference type="ARBA" id="ARBA00023239"/>
    </source>
</evidence>
<dbReference type="PANTHER" id="PTHR33337">
    <property type="entry name" value="GFA DOMAIN-CONTAINING PROTEIN"/>
    <property type="match status" value="1"/>
</dbReference>
<evidence type="ECO:0000256" key="2">
    <source>
        <dbReference type="ARBA" id="ARBA00022723"/>
    </source>
</evidence>
<proteinExistence type="inferred from homology"/>
<dbReference type="PROSITE" id="PS51891">
    <property type="entry name" value="CENP_V_GFA"/>
    <property type="match status" value="1"/>
</dbReference>
<organism evidence="6 7">
    <name type="scientific">Horticoccus luteus</name>
    <dbReference type="NCBI Taxonomy" id="2862869"/>
    <lineage>
        <taxon>Bacteria</taxon>
        <taxon>Pseudomonadati</taxon>
        <taxon>Verrucomicrobiota</taxon>
        <taxon>Opitutia</taxon>
        <taxon>Opitutales</taxon>
        <taxon>Opitutaceae</taxon>
        <taxon>Horticoccus</taxon>
    </lineage>
</organism>
<keyword evidence="4" id="KW-0456">Lyase</keyword>
<keyword evidence="2" id="KW-0479">Metal-binding</keyword>
<evidence type="ECO:0000259" key="5">
    <source>
        <dbReference type="PROSITE" id="PS51891"/>
    </source>
</evidence>
<keyword evidence="7" id="KW-1185">Reference proteome</keyword>
<keyword evidence="3" id="KW-0862">Zinc</keyword>
<dbReference type="RefSeq" id="WP_220161853.1">
    <property type="nucleotide sequence ID" value="NZ_CP080507.1"/>
</dbReference>
<evidence type="ECO:0000256" key="3">
    <source>
        <dbReference type="ARBA" id="ARBA00022833"/>
    </source>
</evidence>
<reference evidence="6" key="1">
    <citation type="submission" date="2021-08" db="EMBL/GenBank/DDBJ databases">
        <title>Genome of a novel bacterium of the phylum Verrucomicrobia, Oleiharenicola sp. KSB-15.</title>
        <authorList>
            <person name="Chung J.-H."/>
            <person name="Ahn J.-H."/>
            <person name="Yoon Y."/>
            <person name="Kim D.-Y."/>
            <person name="An S.-H."/>
            <person name="Park I."/>
            <person name="Yeon J."/>
        </authorList>
    </citation>
    <scope>NUCLEOTIDE SEQUENCE</scope>
    <source>
        <strain evidence="6">KSB-15</strain>
    </source>
</reference>
<dbReference type="AlphaFoldDB" id="A0A8F9TT51"/>
<evidence type="ECO:0000313" key="6">
    <source>
        <dbReference type="EMBL" id="QYM78749.1"/>
    </source>
</evidence>
<dbReference type="KEGG" id="ole:K0B96_15815"/>
<dbReference type="SUPFAM" id="SSF51316">
    <property type="entry name" value="Mss4-like"/>
    <property type="match status" value="1"/>
</dbReference>
<dbReference type="EMBL" id="CP080507">
    <property type="protein sequence ID" value="QYM78749.1"/>
    <property type="molecule type" value="Genomic_DNA"/>
</dbReference>